<dbReference type="Pfam" id="PF13810">
    <property type="entry name" value="DUF4185"/>
    <property type="match status" value="1"/>
</dbReference>
<name>A0A7I7KTR8_9MYCO</name>
<dbReference type="Proteomes" id="UP000465866">
    <property type="component" value="Chromosome"/>
</dbReference>
<evidence type="ECO:0000256" key="1">
    <source>
        <dbReference type="SAM" id="MobiDB-lite"/>
    </source>
</evidence>
<dbReference type="InterPro" id="IPR025442">
    <property type="entry name" value="DUF4185"/>
</dbReference>
<evidence type="ECO:0000259" key="3">
    <source>
        <dbReference type="Pfam" id="PF13810"/>
    </source>
</evidence>
<gene>
    <name evidence="4" type="ORF">MCOO_13280</name>
</gene>
<evidence type="ECO:0000256" key="2">
    <source>
        <dbReference type="SAM" id="SignalP"/>
    </source>
</evidence>
<accession>A0A7I7KTR8</accession>
<reference evidence="4 5" key="1">
    <citation type="journal article" date="2019" name="Emerg. Microbes Infect.">
        <title>Comprehensive subspecies identification of 175 nontuberculous mycobacteria species based on 7547 genomic profiles.</title>
        <authorList>
            <person name="Matsumoto Y."/>
            <person name="Kinjo T."/>
            <person name="Motooka D."/>
            <person name="Nabeya D."/>
            <person name="Jung N."/>
            <person name="Uechi K."/>
            <person name="Horii T."/>
            <person name="Iida T."/>
            <person name="Fujita J."/>
            <person name="Nakamura S."/>
        </authorList>
    </citation>
    <scope>NUCLEOTIDE SEQUENCE [LARGE SCALE GENOMIC DNA]</scope>
    <source>
        <strain evidence="4 5">JCM 12404</strain>
    </source>
</reference>
<feature type="chain" id="PRO_5029885226" description="DUF4185 domain-containing protein" evidence="2">
    <location>
        <begin position="33"/>
        <end position="478"/>
    </location>
</feature>
<dbReference type="KEGG" id="mcoo:MCOO_13280"/>
<feature type="compositionally biased region" description="Polar residues" evidence="1">
    <location>
        <begin position="83"/>
        <end position="92"/>
    </location>
</feature>
<keyword evidence="5" id="KW-1185">Reference proteome</keyword>
<protein>
    <recommendedName>
        <fullName evidence="3">DUF4185 domain-containing protein</fullName>
    </recommendedName>
</protein>
<evidence type="ECO:0000313" key="4">
    <source>
        <dbReference type="EMBL" id="BBX45313.1"/>
    </source>
</evidence>
<dbReference type="AlphaFoldDB" id="A0A7I7KTR8"/>
<feature type="signal peptide" evidence="2">
    <location>
        <begin position="1"/>
        <end position="32"/>
    </location>
</feature>
<proteinExistence type="predicted"/>
<organism evidence="4 5">
    <name type="scientific">Mycobacterium cookii</name>
    <dbReference type="NCBI Taxonomy" id="1775"/>
    <lineage>
        <taxon>Bacteria</taxon>
        <taxon>Bacillati</taxon>
        <taxon>Actinomycetota</taxon>
        <taxon>Actinomycetes</taxon>
        <taxon>Mycobacteriales</taxon>
        <taxon>Mycobacteriaceae</taxon>
        <taxon>Mycobacterium</taxon>
    </lineage>
</organism>
<feature type="domain" description="DUF4185" evidence="3">
    <location>
        <begin position="146"/>
        <end position="474"/>
    </location>
</feature>
<evidence type="ECO:0000313" key="5">
    <source>
        <dbReference type="Proteomes" id="UP000465866"/>
    </source>
</evidence>
<dbReference type="RefSeq" id="WP_163775622.1">
    <property type="nucleotide sequence ID" value="NZ_AP022569.1"/>
</dbReference>
<keyword evidence="2" id="KW-0732">Signal</keyword>
<sequence>MSALRRIASVSAASAVAIGLIAPVGVAPRATAAPCAQTTPAPGASVVPTLPFPRSVDHLPIGRKPADADDAAPLPRLGPLSPNPGSLNSAPIQDQAGVIPWPNPPDMGNQPGPNAMQQNPNTAPAPAAAVATPTTSIAGWLDGPASPNNTYQRFGISGADLGIVWDNGNPSNDQVLLAFGDTYGDCSVPGQQWRRNTLFRSSDRSLADGIAVPDGVIGDQNSGSPENQPSFSKEIIDSLNLVASEPSVIPTAGIAVGTTQYVNFMSVKQWGNPGRWTTNFSAIAASTDNGQNWAVDPATIRPAGWGRVPGAPFVSGNQNFQQGAFMRPGDGYVYSFGTPSGRGGAAYVARVPEGSVLDLTQYEYWNKPFFSNGSWVRNKPWAASAVIPAPVSEMSAQYNPYLQKYVVLYCNGSNNVVIRTAPAPQGPWSAAQVLVTSTQIPGGIYAPFIHPWSSGRDLYFTLSLWSAYSVMLMHTVLP</sequence>
<feature type="region of interest" description="Disordered" evidence="1">
    <location>
        <begin position="57"/>
        <end position="127"/>
    </location>
</feature>
<feature type="compositionally biased region" description="Low complexity" evidence="1">
    <location>
        <begin position="71"/>
        <end position="80"/>
    </location>
</feature>
<dbReference type="EMBL" id="AP022569">
    <property type="protein sequence ID" value="BBX45313.1"/>
    <property type="molecule type" value="Genomic_DNA"/>
</dbReference>